<dbReference type="CDD" id="cd01949">
    <property type="entry name" value="GGDEF"/>
    <property type="match status" value="1"/>
</dbReference>
<dbReference type="GO" id="GO:0052621">
    <property type="term" value="F:diguanylate cyclase activity"/>
    <property type="evidence" value="ECO:0007669"/>
    <property type="project" value="UniProtKB-EC"/>
</dbReference>
<dbReference type="InterPro" id="IPR050469">
    <property type="entry name" value="Diguanylate_Cyclase"/>
</dbReference>
<organism evidence="5 6">
    <name type="scientific">Crenobacter luteus</name>
    <dbReference type="NCBI Taxonomy" id="1452487"/>
    <lineage>
        <taxon>Bacteria</taxon>
        <taxon>Pseudomonadati</taxon>
        <taxon>Pseudomonadota</taxon>
        <taxon>Betaproteobacteria</taxon>
        <taxon>Neisseriales</taxon>
        <taxon>Neisseriaceae</taxon>
        <taxon>Crenobacter</taxon>
    </lineage>
</organism>
<evidence type="ECO:0000259" key="4">
    <source>
        <dbReference type="PROSITE" id="PS50887"/>
    </source>
</evidence>
<evidence type="ECO:0000259" key="3">
    <source>
        <dbReference type="PROSITE" id="PS50112"/>
    </source>
</evidence>
<dbReference type="GO" id="GO:1902201">
    <property type="term" value="P:negative regulation of bacterial-type flagellum-dependent cell motility"/>
    <property type="evidence" value="ECO:0007669"/>
    <property type="project" value="TreeGrafter"/>
</dbReference>
<dbReference type="PANTHER" id="PTHR45138:SF9">
    <property type="entry name" value="DIGUANYLATE CYCLASE DGCM-RELATED"/>
    <property type="match status" value="1"/>
</dbReference>
<keyword evidence="6" id="KW-1185">Reference proteome</keyword>
<dbReference type="CDD" id="cd00130">
    <property type="entry name" value="PAS"/>
    <property type="match status" value="1"/>
</dbReference>
<dbReference type="SUPFAM" id="SSF55073">
    <property type="entry name" value="Nucleotide cyclase"/>
    <property type="match status" value="1"/>
</dbReference>
<dbReference type="SMART" id="SM00267">
    <property type="entry name" value="GGDEF"/>
    <property type="match status" value="1"/>
</dbReference>
<dbReference type="Proteomes" id="UP000076625">
    <property type="component" value="Unassembled WGS sequence"/>
</dbReference>
<dbReference type="EC" id="2.7.7.65" evidence="1"/>
<dbReference type="SMART" id="SM00091">
    <property type="entry name" value="PAS"/>
    <property type="match status" value="1"/>
</dbReference>
<dbReference type="Gene3D" id="3.30.70.270">
    <property type="match status" value="1"/>
</dbReference>
<dbReference type="PROSITE" id="PS50887">
    <property type="entry name" value="GGDEF"/>
    <property type="match status" value="1"/>
</dbReference>
<dbReference type="Pfam" id="PF13426">
    <property type="entry name" value="PAS_9"/>
    <property type="match status" value="1"/>
</dbReference>
<dbReference type="SUPFAM" id="SSF55785">
    <property type="entry name" value="PYP-like sensor domain (PAS domain)"/>
    <property type="match status" value="1"/>
</dbReference>
<evidence type="ECO:0000313" key="6">
    <source>
        <dbReference type="Proteomes" id="UP000076625"/>
    </source>
</evidence>
<protein>
    <recommendedName>
        <fullName evidence="1">diguanylate cyclase</fullName>
        <ecNumber evidence="1">2.7.7.65</ecNumber>
    </recommendedName>
</protein>
<evidence type="ECO:0000313" key="5">
    <source>
        <dbReference type="EMBL" id="KZE31656.1"/>
    </source>
</evidence>
<comment type="caution">
    <text evidence="5">The sequence shown here is derived from an EMBL/GenBank/DDBJ whole genome shotgun (WGS) entry which is preliminary data.</text>
</comment>
<dbReference type="InterPro" id="IPR000160">
    <property type="entry name" value="GGDEF_dom"/>
</dbReference>
<dbReference type="FunFam" id="3.30.70.270:FF:000001">
    <property type="entry name" value="Diguanylate cyclase domain protein"/>
    <property type="match status" value="1"/>
</dbReference>
<dbReference type="NCBIfam" id="TIGR00254">
    <property type="entry name" value="GGDEF"/>
    <property type="match status" value="1"/>
</dbReference>
<dbReference type="InterPro" id="IPR000014">
    <property type="entry name" value="PAS"/>
</dbReference>
<dbReference type="GO" id="GO:0005886">
    <property type="term" value="C:plasma membrane"/>
    <property type="evidence" value="ECO:0007669"/>
    <property type="project" value="TreeGrafter"/>
</dbReference>
<dbReference type="Gene3D" id="3.30.450.20">
    <property type="entry name" value="PAS domain"/>
    <property type="match status" value="1"/>
</dbReference>
<dbReference type="InterPro" id="IPR029787">
    <property type="entry name" value="Nucleotide_cyclase"/>
</dbReference>
<reference evidence="6" key="1">
    <citation type="submission" date="2016-01" db="EMBL/GenBank/DDBJ databases">
        <title>Draft genome of Chromobacterium sp. F49.</title>
        <authorList>
            <person name="Hong K.W."/>
        </authorList>
    </citation>
    <scope>NUCLEOTIDE SEQUENCE [LARGE SCALE GENOMIC DNA]</scope>
    <source>
        <strain evidence="6">CN10</strain>
    </source>
</reference>
<dbReference type="NCBIfam" id="TIGR00229">
    <property type="entry name" value="sensory_box"/>
    <property type="match status" value="1"/>
</dbReference>
<name>A0A163CE72_9NEIS</name>
<accession>A0A163CE72</accession>
<dbReference type="PROSITE" id="PS50112">
    <property type="entry name" value="PAS"/>
    <property type="match status" value="1"/>
</dbReference>
<dbReference type="PANTHER" id="PTHR45138">
    <property type="entry name" value="REGULATORY COMPONENTS OF SENSORY TRANSDUCTION SYSTEM"/>
    <property type="match status" value="1"/>
</dbReference>
<sequence>MLGAAWSLANGYLQQRARAERAEAAIALDTSLRTLETALAEQIAQLEDALPRGIHGERLSRLTGSSPVWRVAPDGSTRPLGRHGAPADPLTRELALRALGSALPQGELRFLPLAQAVQGDGVPRFAFRHAELTVGKLTPWPLVRPNWPARWSARIELKDGAGQEYGRFSLGPPAGADAPPWWRDLVAPGLTRDAPEALTVGRPLGASSLRLEARLATPSLLPAPDWLVALPLASTATAALLLALVAGQFRRRRRLQHQLDQLEQSHLLMSTSNGTLRERLKQLTASQRDLQTLLDTVQVGVLILDADHWQIRACNQRAGALFGCDANDLTGQSGERLFASDTDLSICRALIAQGMPVIDRDLCLKRLDGRPFWSLVSMRGLFHNGQPAVAISVVDVSERIAHAEQLQAEKQATEHAMRQLESAQAELVTLATLDDLTGIANRRHFMKSAGALLEAALRQRAPFAVLMIDIDYFKRVNDTLGHDAGDAILSQTVALCRVLIRQHDVFGRLGGEEFCLALPESDALTALTIAERVRERVATHPFHAAGHTRQVTVSIGLAVWQPGGAPQTLAALLKAADEALYRAKADGRNRVACADGARPHDVGVH</sequence>
<dbReference type="InterPro" id="IPR035965">
    <property type="entry name" value="PAS-like_dom_sf"/>
</dbReference>
<dbReference type="STRING" id="1452487.AVW16_00255"/>
<dbReference type="AlphaFoldDB" id="A0A163CE72"/>
<comment type="catalytic activity">
    <reaction evidence="2">
        <text>2 GTP = 3',3'-c-di-GMP + 2 diphosphate</text>
        <dbReference type="Rhea" id="RHEA:24898"/>
        <dbReference type="ChEBI" id="CHEBI:33019"/>
        <dbReference type="ChEBI" id="CHEBI:37565"/>
        <dbReference type="ChEBI" id="CHEBI:58805"/>
        <dbReference type="EC" id="2.7.7.65"/>
    </reaction>
</comment>
<feature type="domain" description="GGDEF" evidence="4">
    <location>
        <begin position="461"/>
        <end position="596"/>
    </location>
</feature>
<evidence type="ECO:0000256" key="1">
    <source>
        <dbReference type="ARBA" id="ARBA00012528"/>
    </source>
</evidence>
<proteinExistence type="predicted"/>
<dbReference type="InterPro" id="IPR043128">
    <property type="entry name" value="Rev_trsase/Diguanyl_cyclase"/>
</dbReference>
<feature type="domain" description="PAS" evidence="3">
    <location>
        <begin position="286"/>
        <end position="333"/>
    </location>
</feature>
<dbReference type="EMBL" id="LQQU01000023">
    <property type="protein sequence ID" value="KZE31656.1"/>
    <property type="molecule type" value="Genomic_DNA"/>
</dbReference>
<gene>
    <name evidence="5" type="ORF">AVW16_00255</name>
</gene>
<dbReference type="GO" id="GO:0043709">
    <property type="term" value="P:cell adhesion involved in single-species biofilm formation"/>
    <property type="evidence" value="ECO:0007669"/>
    <property type="project" value="TreeGrafter"/>
</dbReference>
<dbReference type="Pfam" id="PF00990">
    <property type="entry name" value="GGDEF"/>
    <property type="match status" value="1"/>
</dbReference>
<evidence type="ECO:0000256" key="2">
    <source>
        <dbReference type="ARBA" id="ARBA00034247"/>
    </source>
</evidence>